<dbReference type="GO" id="GO:0031625">
    <property type="term" value="F:ubiquitin protein ligase binding"/>
    <property type="evidence" value="ECO:0007669"/>
    <property type="project" value="InterPro"/>
</dbReference>
<dbReference type="GO" id="GO:0006511">
    <property type="term" value="P:ubiquitin-dependent protein catabolic process"/>
    <property type="evidence" value="ECO:0007669"/>
    <property type="project" value="InterPro"/>
</dbReference>
<evidence type="ECO:0000259" key="17">
    <source>
        <dbReference type="PROSITE" id="PS50069"/>
    </source>
</evidence>
<evidence type="ECO:0000256" key="2">
    <source>
        <dbReference type="ARBA" id="ARBA00004496"/>
    </source>
</evidence>
<dbReference type="Gene3D" id="2.40.50.140">
    <property type="entry name" value="Nucleic acid-binding proteins"/>
    <property type="match status" value="1"/>
</dbReference>
<dbReference type="GO" id="GO:0005743">
    <property type="term" value="C:mitochondrial inner membrane"/>
    <property type="evidence" value="ECO:0007669"/>
    <property type="project" value="UniProtKB-ARBA"/>
</dbReference>
<feature type="chain" id="PRO_5043881572" description="Large ribosomal subunit protein uL2m" evidence="16">
    <location>
        <begin position="22"/>
        <end position="2134"/>
    </location>
</feature>
<dbReference type="GO" id="GO:0006412">
    <property type="term" value="P:translation"/>
    <property type="evidence" value="ECO:0007669"/>
    <property type="project" value="InterPro"/>
</dbReference>
<feature type="domain" description="Cullin family profile" evidence="17">
    <location>
        <begin position="1653"/>
        <end position="1942"/>
    </location>
</feature>
<evidence type="ECO:0000256" key="6">
    <source>
        <dbReference type="ARBA" id="ARBA00022843"/>
    </source>
</evidence>
<feature type="region of interest" description="Disordered" evidence="15">
    <location>
        <begin position="1040"/>
        <end position="1061"/>
    </location>
</feature>
<feature type="region of interest" description="Disordered" evidence="15">
    <location>
        <begin position="340"/>
        <end position="453"/>
    </location>
</feature>
<dbReference type="Gene3D" id="2.60.120.260">
    <property type="entry name" value="Galactose-binding domain-like"/>
    <property type="match status" value="1"/>
</dbReference>
<dbReference type="SUPFAM" id="SSF48371">
    <property type="entry name" value="ARM repeat"/>
    <property type="match status" value="1"/>
</dbReference>
<organism evidence="19 20">
    <name type="scientific">Heterocephalus glaber</name>
    <name type="common">Naked mole rat</name>
    <dbReference type="NCBI Taxonomy" id="10181"/>
    <lineage>
        <taxon>Eukaryota</taxon>
        <taxon>Metazoa</taxon>
        <taxon>Chordata</taxon>
        <taxon>Craniata</taxon>
        <taxon>Vertebrata</taxon>
        <taxon>Euteleostomi</taxon>
        <taxon>Mammalia</taxon>
        <taxon>Eutheria</taxon>
        <taxon>Euarchontoglires</taxon>
        <taxon>Glires</taxon>
        <taxon>Rodentia</taxon>
        <taxon>Hystricomorpha</taxon>
        <taxon>Bathyergidae</taxon>
        <taxon>Heterocephalus</taxon>
    </lineage>
</organism>
<dbReference type="Pfam" id="PF26557">
    <property type="entry name" value="Cullin_AB"/>
    <property type="match status" value="1"/>
</dbReference>
<dbReference type="PROSITE" id="PS51284">
    <property type="entry name" value="DOC"/>
    <property type="match status" value="1"/>
</dbReference>
<accession>A0AAX6QUZ2</accession>
<sequence>MSLWSLTRALGSLSLAPPAFTAPVPRLLPAVQVMSNALLQLPTTLMLFPCRPLLTSVALNAKSVSWKSRTKYTIRPVKMRKSGGRDHTGRIRVHGIGGGHKQSYRMIDFLRFRPEEEAKAGPFEEKVIEVRYDPCRSADIALVAGGSRKRWIIATENMKAGDIILNSNHIGRMAVAAREGDAHPLGALPVGTLINNVESEPGRGAQYIRAAGTCGVLLRKVNGTAIIQLPSKRQMQVLDTCVATVGRVSNVDHDQRVIGKAGRNRWLGKRPNSGCGTARGAGLPQDSATAPYEELCEVALCCCPKLMTLNCNKMPHFYVLFFLSVFGRGVDWLRVKGAHTQVRREERNGARRHKRPPNSQLRFREEGRYFRRREGGWRGRGKGGAKEEEPASLRWQPAPPRAPGPLLSAEYSGNEPWGRGWSPQAGPSAGKDQGPPSPQGRPPGTVTLPGPGARMVGELRYREFRVPLGPGLHAYPDELIRQRVGHDGHPEYQIRWLILRRGEDGEGAPGQVDCKAEHILLWMSDDEIYANCHKMLGEDGQVIRPSQKSAAEAGTLDKSVLGEMETDVKSLIQRALRQLKECVGTVPPAPLLHTVHVLSAYASIEPLTGVFKDPRVLDLLMHMLSSPDYQIRWSAGRMIQALSSHDAGTRTHILLSLSQQEAIEKHLDFDSRCALLALFAQATLAEHPMSFEGIQLPQVPGRLLFSLVKRYLHATFLLDQLNSSAQESGAPAELTEEKGRLDLEFSMAMGTLISELVQAMHWDWASSRPGSSARSPCSIFQPQPADASRRLPPSQARHSFRRRSRQFRARMEFASGNTYALYVRDMLQPGMRVRMLDDYEEISAGDEGEFRQSNSGVPPAQVWWESTGRTYWVHWHMLEILGFEEDVEDVVEAANHQGAVVSGALGGVLPSWRWKPMTELYAVPYVLPEDEDTEESEHLSQAEWWELLFFIRKLDGPDHQEVLQMVQENLDREHVLDDEILSELAVPVELACNLLESLPQRLNDSALRDLLNCRVYRKYGPEAPAGQPACPPLLQAQGQEDATRAEVLSTEKKPHSQSPGAALRHLAEGLGPAGQLLVDLERALGCAGPQDGEVRPCLLQLQRQPQPFLALLRSLDTPATNKALHLAALRILTKLVDFPEALLLPWHEAMDACVACLKSPNTDCEVLQKLIVFLHRLTSGSRDNAVVLNQLGAQDAISKALEKHPGKLESAPELRDAVSKCKKHTHLYRNLTTNILGGCIQMVLGQIEDHRRTHRPINIPFFDAFLRYLCQGSSVDVKEGKCWEKVEVSSNPHRASKLTDRNPKTYWESSGSTGSHHITLHMHQGVLIRQLTLLVAREDASYMPALVAVYGGNTTSSLNTELNSVNVMPCASRVTLLENLTHFWPILQIRIKRCQQGGIDTRIRGVEVLGPKPTFWPAFREQLCRHTRLFYVVRAQAWSQDIAEDRRSLLHLSSRLNGALRHEQNFADRFLPDEEASRALGKTCWEALVSPLVQNITSPDEDGVSALGWLLNQYLECREAAHNPQSRAAAFSSRVRRLTHLLVHVEPCEPAAAPRPKGGSGSHDWGSPTTWGLPGSILRNLTCCWRAVVEEQVNAFLTSHWRDDDFVQRYCERFYNLQKSSSELFGPRAAFLLALQSGCAGALLQLPFLRAAHVSEQFARHIDQRIQGSRVGGAQGMETLVQLQRSLEAALVFSGLEVATTFEHYYQHYMADRLLNLGSSWLEGAVLEQIGLCFPNRLPQLMLRSLRTSEELQRQFHVYQLQRLDEELLKLEDTERKLQVGRETSGQEPEHEQEEDTRAAATAAIAEDEEEENEDLYYEGMMPKVSVLVLSPRCWPVTSICHTLNPKTWLPSYLRGTLNRYSNFYHKSQTQPAPEGGPHRRLQWTWLGRAEVQFGDQTLHVSTVQMWLLLNFNSLKVVSVESLLVHSGLPPHLLHRAIGPLTSTRGPLDLREQDNIPGGVLKIRDDDEEPRPRWGSVWLIPPQTYLEAEDEEGHSLEKRRNLLNCLVVRMLKPHGDEGLHIDRLVCLVLEAWQKGPCPPQGLISSLGRGATCSSTDVLSSILHLLSKGTLRRHDTRLQVLCYAVPVTVVEPHTESLSPGSSGPNPPLTFHTLQIRSRGVPYASCTDTHSFSTFR</sequence>
<dbReference type="InterPro" id="IPR008991">
    <property type="entry name" value="Translation_prot_SH3-like_sf"/>
</dbReference>
<dbReference type="InterPro" id="IPR045093">
    <property type="entry name" value="Cullin"/>
</dbReference>
<keyword evidence="9" id="KW-0496">Mitochondrion</keyword>
<feature type="region of interest" description="Disordered" evidence="15">
    <location>
        <begin position="1779"/>
        <end position="1803"/>
    </location>
</feature>
<evidence type="ECO:0000313" key="20">
    <source>
        <dbReference type="RefSeq" id="XP_012928405.2"/>
    </source>
</evidence>
<dbReference type="Gene3D" id="3.30.230.130">
    <property type="entry name" value="Cullin, Chain C, Domain 2"/>
    <property type="match status" value="1"/>
</dbReference>
<comment type="subunit">
    <text evidence="11">Component of the mitochondrial ribosome large subunit (39S) which comprises a 16S rRNA and about 50 distinct proteins.</text>
</comment>
<dbReference type="GO" id="GO:1990904">
    <property type="term" value="C:ribonucleoprotein complex"/>
    <property type="evidence" value="ECO:0007669"/>
    <property type="project" value="UniProtKB-KW"/>
</dbReference>
<evidence type="ECO:0000256" key="1">
    <source>
        <dbReference type="ARBA" id="ARBA00004173"/>
    </source>
</evidence>
<dbReference type="SMART" id="SM01337">
    <property type="entry name" value="APC10"/>
    <property type="match status" value="1"/>
</dbReference>
<dbReference type="Pfam" id="PF11515">
    <property type="entry name" value="Cul7"/>
    <property type="match status" value="1"/>
</dbReference>
<feature type="region of interest" description="Disordered" evidence="15">
    <location>
        <begin position="768"/>
        <end position="803"/>
    </location>
</feature>
<dbReference type="SUPFAM" id="SSF50104">
    <property type="entry name" value="Translation proteins SH3-like domain"/>
    <property type="match status" value="1"/>
</dbReference>
<evidence type="ECO:0000256" key="14">
    <source>
        <dbReference type="PROSITE-ProRule" id="PRU00330"/>
    </source>
</evidence>
<dbReference type="CTD" id="9820"/>
<dbReference type="FunFam" id="2.60.120.260:FF:000046">
    <property type="entry name" value="Cullin 9"/>
    <property type="match status" value="1"/>
</dbReference>
<dbReference type="InterPro" id="IPR016158">
    <property type="entry name" value="Cullin_homology"/>
</dbReference>
<dbReference type="SUPFAM" id="SSF49785">
    <property type="entry name" value="Galactose-binding domain-like"/>
    <property type="match status" value="1"/>
</dbReference>
<dbReference type="Gene3D" id="2.30.30.30">
    <property type="match status" value="2"/>
</dbReference>
<dbReference type="InterPro" id="IPR004939">
    <property type="entry name" value="APC_su10/DOC_dom"/>
</dbReference>
<feature type="compositionally biased region" description="Basic and acidic residues" evidence="15">
    <location>
        <begin position="1041"/>
        <end position="1054"/>
    </location>
</feature>
<evidence type="ECO:0000256" key="7">
    <source>
        <dbReference type="ARBA" id="ARBA00022946"/>
    </source>
</evidence>
<evidence type="ECO:0000256" key="10">
    <source>
        <dbReference type="ARBA" id="ARBA00023274"/>
    </source>
</evidence>
<reference evidence="20" key="1">
    <citation type="submission" date="2025-08" db="UniProtKB">
        <authorList>
            <consortium name="RefSeq"/>
        </authorList>
    </citation>
    <scope>IDENTIFICATION</scope>
</reference>
<dbReference type="GO" id="GO:0005794">
    <property type="term" value="C:Golgi apparatus"/>
    <property type="evidence" value="ECO:0007669"/>
    <property type="project" value="TreeGrafter"/>
</dbReference>
<gene>
    <name evidence="20" type="primary">Cul7</name>
</gene>
<feature type="signal peptide" evidence="16">
    <location>
        <begin position="1"/>
        <end position="21"/>
    </location>
</feature>
<dbReference type="InterPro" id="IPR059120">
    <property type="entry name" value="Cullin-like_AB"/>
</dbReference>
<feature type="compositionally biased region" description="Basic and acidic residues" evidence="15">
    <location>
        <begin position="362"/>
        <end position="377"/>
    </location>
</feature>
<dbReference type="PANTHER" id="PTHR22771">
    <property type="entry name" value="CULLIN AND GALACTOSE-BINDING DOMAIN-CONTAINING"/>
    <property type="match status" value="1"/>
</dbReference>
<dbReference type="Pfam" id="PF03256">
    <property type="entry name" value="ANAPC10"/>
    <property type="match status" value="1"/>
</dbReference>
<dbReference type="GO" id="GO:0005840">
    <property type="term" value="C:ribosome"/>
    <property type="evidence" value="ECO:0007669"/>
    <property type="project" value="UniProtKB-KW"/>
</dbReference>
<feature type="compositionally biased region" description="Low complexity" evidence="15">
    <location>
        <begin position="768"/>
        <end position="778"/>
    </location>
</feature>
<dbReference type="Pfam" id="PF00181">
    <property type="entry name" value="Ribosomal_L2_N"/>
    <property type="match status" value="1"/>
</dbReference>
<evidence type="ECO:0000313" key="19">
    <source>
        <dbReference type="Proteomes" id="UP000694906"/>
    </source>
</evidence>
<keyword evidence="5" id="KW-0833">Ubl conjugation pathway</keyword>
<dbReference type="Proteomes" id="UP000694906">
    <property type="component" value="Unplaced"/>
</dbReference>
<dbReference type="SUPFAM" id="SSF63748">
    <property type="entry name" value="Tudor/PWWP/MBT"/>
    <property type="match status" value="1"/>
</dbReference>
<evidence type="ECO:0000256" key="5">
    <source>
        <dbReference type="ARBA" id="ARBA00022786"/>
    </source>
</evidence>
<feature type="domain" description="DOC" evidence="18">
    <location>
        <begin position="1256"/>
        <end position="1435"/>
    </location>
</feature>
<proteinExistence type="inferred from homology"/>
<dbReference type="InterPro" id="IPR012340">
    <property type="entry name" value="NA-bd_OB-fold"/>
</dbReference>
<dbReference type="RefSeq" id="XP_012928405.2">
    <property type="nucleotide sequence ID" value="XM_013072951.2"/>
</dbReference>
<keyword evidence="19" id="KW-1185">Reference proteome</keyword>
<name>A0AAX6QUZ2_HETGA</name>
<evidence type="ECO:0000256" key="16">
    <source>
        <dbReference type="SAM" id="SignalP"/>
    </source>
</evidence>
<evidence type="ECO:0000256" key="8">
    <source>
        <dbReference type="ARBA" id="ARBA00022980"/>
    </source>
</evidence>
<evidence type="ECO:0000256" key="13">
    <source>
        <dbReference type="ARBA" id="ARBA00082723"/>
    </source>
</evidence>
<keyword evidence="7" id="KW-0809">Transit peptide</keyword>
<dbReference type="InterPro" id="IPR022666">
    <property type="entry name" value="Ribosomal_uL2_RNA-bd_dom"/>
</dbReference>
<evidence type="ECO:0000256" key="9">
    <source>
        <dbReference type="ARBA" id="ARBA00023128"/>
    </source>
</evidence>
<dbReference type="InterPro" id="IPR056405">
    <property type="entry name" value="ARM_CUL7_CUL9"/>
</dbReference>
<dbReference type="FunFam" id="2.40.50.140:FF:000157">
    <property type="entry name" value="39S ribosomal protein L2, mitochondrial"/>
    <property type="match status" value="1"/>
</dbReference>
<dbReference type="Pfam" id="PF24742">
    <property type="entry name" value="ARM_CUL7_CUL9"/>
    <property type="match status" value="1"/>
</dbReference>
<evidence type="ECO:0000256" key="12">
    <source>
        <dbReference type="ARBA" id="ARBA00069872"/>
    </source>
</evidence>
<dbReference type="InterPro" id="IPR016024">
    <property type="entry name" value="ARM-type_fold"/>
</dbReference>
<protein>
    <recommendedName>
        <fullName evidence="12">Large ribosomal subunit protein uL2m</fullName>
    </recommendedName>
    <alternativeName>
        <fullName evidence="13">39S ribosomal protein L2, mitochondrial</fullName>
    </alternativeName>
</protein>
<dbReference type="InterPro" id="IPR055486">
    <property type="entry name" value="CUL7/CUL9_N"/>
</dbReference>
<evidence type="ECO:0000256" key="4">
    <source>
        <dbReference type="ARBA" id="ARBA00022490"/>
    </source>
</evidence>
<dbReference type="PANTHER" id="PTHR22771:SF3">
    <property type="entry name" value="CULLIN-7"/>
    <property type="match status" value="1"/>
</dbReference>
<dbReference type="GeneID" id="101721815"/>
<evidence type="ECO:0000259" key="18">
    <source>
        <dbReference type="PROSITE" id="PS51284"/>
    </source>
</evidence>
<dbReference type="Pfam" id="PF23168">
    <property type="entry name" value="CUL7_CUL9_N"/>
    <property type="match status" value="1"/>
</dbReference>
<dbReference type="FunFam" id="2.30.30.30:FF:000025">
    <property type="entry name" value="39S ribosomal protein L2, mitochondrial"/>
    <property type="match status" value="1"/>
</dbReference>
<dbReference type="InterPro" id="IPR022669">
    <property type="entry name" value="Ribosomal_uL2_C"/>
</dbReference>
<comment type="similarity">
    <text evidence="3">Belongs to the universal ribosomal protein uL2 family.</text>
</comment>
<dbReference type="InterPro" id="IPR008979">
    <property type="entry name" value="Galactose-bd-like_sf"/>
</dbReference>
<dbReference type="PROSITE" id="PS50069">
    <property type="entry name" value="CULLIN_2"/>
    <property type="match status" value="1"/>
</dbReference>
<dbReference type="SUPFAM" id="SSF50249">
    <property type="entry name" value="Nucleic acid-binding proteins"/>
    <property type="match status" value="1"/>
</dbReference>
<dbReference type="InterPro" id="IPR014722">
    <property type="entry name" value="Rib_uL2_dom2"/>
</dbReference>
<dbReference type="InterPro" id="IPR036317">
    <property type="entry name" value="Cullin_homology_sf"/>
</dbReference>
<dbReference type="GO" id="GO:0003735">
    <property type="term" value="F:structural constituent of ribosome"/>
    <property type="evidence" value="ECO:0007669"/>
    <property type="project" value="InterPro"/>
</dbReference>
<comment type="subcellular location">
    <subcellularLocation>
        <location evidence="2">Cytoplasm</location>
    </subcellularLocation>
    <subcellularLocation>
        <location evidence="1">Mitochondrion</location>
    </subcellularLocation>
</comment>
<evidence type="ECO:0000256" key="15">
    <source>
        <dbReference type="SAM" id="MobiDB-lite"/>
    </source>
</evidence>
<dbReference type="SMART" id="SM01382">
    <property type="entry name" value="Ribosomal_L2_C"/>
    <property type="match status" value="1"/>
</dbReference>
<comment type="similarity">
    <text evidence="14">Belongs to the cullin family.</text>
</comment>
<keyword evidence="10" id="KW-0687">Ribonucleoprotein</keyword>
<dbReference type="Pfam" id="PF03947">
    <property type="entry name" value="Ribosomal_L2_C"/>
    <property type="match status" value="1"/>
</dbReference>
<evidence type="ECO:0000256" key="11">
    <source>
        <dbReference type="ARBA" id="ARBA00038782"/>
    </source>
</evidence>
<keyword evidence="6" id="KW-0832">Ubl conjugation</keyword>
<evidence type="ECO:0000256" key="3">
    <source>
        <dbReference type="ARBA" id="ARBA00005636"/>
    </source>
</evidence>
<keyword evidence="16" id="KW-0732">Signal</keyword>
<dbReference type="SUPFAM" id="SSF75632">
    <property type="entry name" value="Cullin homology domain"/>
    <property type="match status" value="1"/>
</dbReference>
<dbReference type="SMART" id="SM01383">
    <property type="entry name" value="Ribosomal_L2"/>
    <property type="match status" value="1"/>
</dbReference>
<keyword evidence="4" id="KW-0963">Cytoplasm</keyword>
<dbReference type="InterPro" id="IPR021097">
    <property type="entry name" value="CPH_domain"/>
</dbReference>
<keyword evidence="8" id="KW-0689">Ribosomal protein</keyword>